<accession>A0A183IL09</accession>
<name>A0A183IL09_9BILA</name>
<dbReference type="AlphaFoldDB" id="A0A183IL09"/>
<dbReference type="EMBL" id="UZAM01008239">
    <property type="protein sequence ID" value="VDP03952.1"/>
    <property type="molecule type" value="Genomic_DNA"/>
</dbReference>
<proteinExistence type="predicted"/>
<dbReference type="Proteomes" id="UP000270296">
    <property type="component" value="Unassembled WGS sequence"/>
</dbReference>
<reference evidence="4" key="1">
    <citation type="submission" date="2016-06" db="UniProtKB">
        <authorList>
            <consortium name="WormBaseParasite"/>
        </authorList>
    </citation>
    <scope>IDENTIFICATION</scope>
</reference>
<dbReference type="WBParaSite" id="SBAD_0000449001-mRNA-1">
    <property type="protein sequence ID" value="SBAD_0000449001-mRNA-1"/>
    <property type="gene ID" value="SBAD_0000449001"/>
</dbReference>
<reference evidence="2 3" key="2">
    <citation type="submission" date="2018-11" db="EMBL/GenBank/DDBJ databases">
        <authorList>
            <consortium name="Pathogen Informatics"/>
        </authorList>
    </citation>
    <scope>NUCLEOTIDE SEQUENCE [LARGE SCALE GENOMIC DNA]</scope>
</reference>
<evidence type="ECO:0000313" key="4">
    <source>
        <dbReference type="WBParaSite" id="SBAD_0000449001-mRNA-1"/>
    </source>
</evidence>
<gene>
    <name evidence="2" type="ORF">SBAD_LOCUS4305</name>
</gene>
<sequence>MHVHQPEGRSARNGRRCRCQFPRIFKPVSLLTNMTTDHGDRTTVENELEAATGLSTPRIPMYITNAKCRNGPQTNAKKLPACIRLKKKRKSPRSAAAVAVNGAKRHPAGEQPKSEIATAAYEELRREAHGGTTVRKRSDEREQKVKRRTIR</sequence>
<keyword evidence="3" id="KW-1185">Reference proteome</keyword>
<organism evidence="4">
    <name type="scientific">Soboliphyme baturini</name>
    <dbReference type="NCBI Taxonomy" id="241478"/>
    <lineage>
        <taxon>Eukaryota</taxon>
        <taxon>Metazoa</taxon>
        <taxon>Ecdysozoa</taxon>
        <taxon>Nematoda</taxon>
        <taxon>Enoplea</taxon>
        <taxon>Dorylaimia</taxon>
        <taxon>Dioctophymatida</taxon>
        <taxon>Dioctophymatoidea</taxon>
        <taxon>Soboliphymatidae</taxon>
        <taxon>Soboliphyme</taxon>
    </lineage>
</organism>
<evidence type="ECO:0000313" key="3">
    <source>
        <dbReference type="Proteomes" id="UP000270296"/>
    </source>
</evidence>
<feature type="region of interest" description="Disordered" evidence="1">
    <location>
        <begin position="87"/>
        <end position="151"/>
    </location>
</feature>
<evidence type="ECO:0000256" key="1">
    <source>
        <dbReference type="SAM" id="MobiDB-lite"/>
    </source>
</evidence>
<evidence type="ECO:0000313" key="2">
    <source>
        <dbReference type="EMBL" id="VDP03952.1"/>
    </source>
</evidence>
<protein>
    <submittedName>
        <fullName evidence="4">H15 domain-containing protein</fullName>
    </submittedName>
</protein>